<keyword evidence="2" id="KW-1185">Reference proteome</keyword>
<comment type="caution">
    <text evidence="1">The sequence shown here is derived from an EMBL/GenBank/DDBJ whole genome shotgun (WGS) entry which is preliminary data.</text>
</comment>
<feature type="non-terminal residue" evidence="1">
    <location>
        <position position="1"/>
    </location>
</feature>
<proteinExistence type="predicted"/>
<reference evidence="1 2" key="1">
    <citation type="journal article" date="2023" name="Sci. Data">
        <title>Genome assembly of the Korean intertidal mud-creeper Batillaria attramentaria.</title>
        <authorList>
            <person name="Patra A.K."/>
            <person name="Ho P.T."/>
            <person name="Jun S."/>
            <person name="Lee S.J."/>
            <person name="Kim Y."/>
            <person name="Won Y.J."/>
        </authorList>
    </citation>
    <scope>NUCLEOTIDE SEQUENCE [LARGE SCALE GENOMIC DNA]</scope>
    <source>
        <strain evidence="1">Wonlab-2016</strain>
    </source>
</reference>
<protein>
    <submittedName>
        <fullName evidence="1">Uncharacterized protein</fullName>
    </submittedName>
</protein>
<dbReference type="AlphaFoldDB" id="A0ABD0K3C0"/>
<evidence type="ECO:0000313" key="1">
    <source>
        <dbReference type="EMBL" id="KAK7481262.1"/>
    </source>
</evidence>
<accession>A0ABD0K3C0</accession>
<sequence>LTENETEDPAVKAAVRAVLAQGLSFRVAARLHGVSASRVYRAVSARTGRTSVPRKLNLTVKDEEELVRHGLRVARTEGRKRVKRSVERMAGSLARRNGVPFKNGLPCPLWWCKFKRRHPQLRDALEDQSESENFGIVSRRTAEDA</sequence>
<dbReference type="EMBL" id="JACVVK020000265">
    <property type="protein sequence ID" value="KAK7481262.1"/>
    <property type="molecule type" value="Genomic_DNA"/>
</dbReference>
<name>A0ABD0K3C0_9CAEN</name>
<evidence type="ECO:0000313" key="2">
    <source>
        <dbReference type="Proteomes" id="UP001519460"/>
    </source>
</evidence>
<organism evidence="1 2">
    <name type="scientific">Batillaria attramentaria</name>
    <dbReference type="NCBI Taxonomy" id="370345"/>
    <lineage>
        <taxon>Eukaryota</taxon>
        <taxon>Metazoa</taxon>
        <taxon>Spiralia</taxon>
        <taxon>Lophotrochozoa</taxon>
        <taxon>Mollusca</taxon>
        <taxon>Gastropoda</taxon>
        <taxon>Caenogastropoda</taxon>
        <taxon>Sorbeoconcha</taxon>
        <taxon>Cerithioidea</taxon>
        <taxon>Batillariidae</taxon>
        <taxon>Batillaria</taxon>
    </lineage>
</organism>
<dbReference type="Proteomes" id="UP001519460">
    <property type="component" value="Unassembled WGS sequence"/>
</dbReference>
<gene>
    <name evidence="1" type="ORF">BaRGS_00027522</name>
</gene>